<keyword evidence="4 8" id="KW-0460">Magnesium</keyword>
<dbReference type="GO" id="GO:0008616">
    <property type="term" value="P:tRNA queuosine(34) biosynthetic process"/>
    <property type="evidence" value="ECO:0007669"/>
    <property type="project" value="UniProtKB-UniRule"/>
</dbReference>
<dbReference type="InterPro" id="IPR027609">
    <property type="entry name" value="rSAM_QueE_proteobac"/>
</dbReference>
<dbReference type="Proteomes" id="UP000093070">
    <property type="component" value="Chromosome"/>
</dbReference>
<comment type="subunit">
    <text evidence="8">Homodimer.</text>
</comment>
<comment type="pathway">
    <text evidence="8">Purine metabolism; 7-cyano-7-deazaguanine biosynthesis.</text>
</comment>
<dbReference type="PANTHER" id="PTHR42836:SF1">
    <property type="entry name" value="7-CARBOXY-7-DEAZAGUANINE SYNTHASE"/>
    <property type="match status" value="1"/>
</dbReference>
<comment type="catalytic activity">
    <reaction evidence="8">
        <text>6-carboxy-5,6,7,8-tetrahydropterin + H(+) = 7-carboxy-7-carbaguanine + NH4(+)</text>
        <dbReference type="Rhea" id="RHEA:27974"/>
        <dbReference type="ChEBI" id="CHEBI:15378"/>
        <dbReference type="ChEBI" id="CHEBI:28938"/>
        <dbReference type="ChEBI" id="CHEBI:61032"/>
        <dbReference type="ChEBI" id="CHEBI:61036"/>
        <dbReference type="EC" id="4.3.99.3"/>
    </reaction>
</comment>
<dbReference type="RefSeq" id="WP_075433437.1">
    <property type="nucleotide sequence ID" value="NZ_CP013259.1"/>
</dbReference>
<reference evidence="10 11" key="1">
    <citation type="submission" date="2015-11" db="EMBL/GenBank/DDBJ databases">
        <title>The complete genome of Buchnera aphidicola from Diuraphis noxia biotype SAM.</title>
        <authorList>
            <person name="Burger N.F.V."/>
            <person name="Oberholster A.-M."/>
        </authorList>
    </citation>
    <scope>NUCLEOTIDE SEQUENCE [LARGE SCALE GENOMIC DNA]</scope>
    <source>
        <strain evidence="10">SAM</strain>
    </source>
</reference>
<keyword evidence="1 8" id="KW-0004">4Fe-4S</keyword>
<feature type="binding site" evidence="8">
    <location>
        <position position="31"/>
    </location>
    <ligand>
        <name>[4Fe-4S] cluster</name>
        <dbReference type="ChEBI" id="CHEBI:49883"/>
        <note>4Fe-4S-S-AdoMet</note>
    </ligand>
</feature>
<feature type="binding site" evidence="8">
    <location>
        <position position="35"/>
    </location>
    <ligand>
        <name>[4Fe-4S] cluster</name>
        <dbReference type="ChEBI" id="CHEBI:49883"/>
        <note>4Fe-4S-S-AdoMet</note>
    </ligand>
</feature>
<dbReference type="GO" id="GO:1904047">
    <property type="term" value="F:S-adenosyl-L-methionine binding"/>
    <property type="evidence" value="ECO:0007669"/>
    <property type="project" value="UniProtKB-UniRule"/>
</dbReference>
<comment type="caution">
    <text evidence="8">Lacks conserved residue(s) required for the propagation of feature annotation.</text>
</comment>
<comment type="cofactor">
    <cofactor evidence="8">
        <name>Mg(2+)</name>
        <dbReference type="ChEBI" id="CHEBI:18420"/>
    </cofactor>
</comment>
<evidence type="ECO:0000313" key="10">
    <source>
        <dbReference type="EMBL" id="ANZ22615.1"/>
    </source>
</evidence>
<feature type="binding site" evidence="8">
    <location>
        <position position="40"/>
    </location>
    <ligand>
        <name>Mg(2+)</name>
        <dbReference type="ChEBI" id="CHEBI:18420"/>
    </ligand>
</feature>
<comment type="cofactor">
    <cofactor evidence="8">
        <name>[4Fe-4S] cluster</name>
        <dbReference type="ChEBI" id="CHEBI:49883"/>
    </cofactor>
    <text evidence="8">Binds 1 [4Fe-4S] cluster. The cluster is coordinated with 3 cysteines and an exchangeable S-adenosyl-L-methionine.</text>
</comment>
<evidence type="ECO:0000256" key="1">
    <source>
        <dbReference type="ARBA" id="ARBA00022485"/>
    </source>
</evidence>
<dbReference type="PIRSF" id="PIRSF000370">
    <property type="entry name" value="QueE"/>
    <property type="match status" value="1"/>
</dbReference>
<keyword evidence="3 8" id="KW-0479">Metal-binding</keyword>
<feature type="binding site" evidence="8">
    <location>
        <position position="38"/>
    </location>
    <ligand>
        <name>[4Fe-4S] cluster</name>
        <dbReference type="ChEBI" id="CHEBI:49883"/>
        <note>4Fe-4S-S-AdoMet</note>
    </ligand>
</feature>
<feature type="binding site" evidence="8">
    <location>
        <position position="92"/>
    </location>
    <ligand>
        <name>substrate</name>
    </ligand>
</feature>
<dbReference type="GO" id="GO:0016840">
    <property type="term" value="F:carbon-nitrogen lyase activity"/>
    <property type="evidence" value="ECO:0007669"/>
    <property type="project" value="UniProtKB-UniRule"/>
</dbReference>
<dbReference type="EMBL" id="CP013259">
    <property type="protein sequence ID" value="ANZ22615.1"/>
    <property type="molecule type" value="Genomic_DNA"/>
</dbReference>
<protein>
    <recommendedName>
        <fullName evidence="8">7-carboxy-7-deazaguanine synthase</fullName>
        <shortName evidence="8">CDG synthase</shortName>
        <ecNumber evidence="8">4.3.99.3</ecNumber>
    </recommendedName>
    <alternativeName>
        <fullName evidence="8">Queuosine biosynthesis protein QueE</fullName>
    </alternativeName>
</protein>
<dbReference type="InterPro" id="IPR007197">
    <property type="entry name" value="rSAM"/>
</dbReference>
<evidence type="ECO:0000256" key="3">
    <source>
        <dbReference type="ARBA" id="ARBA00022723"/>
    </source>
</evidence>
<dbReference type="InterPro" id="IPR058240">
    <property type="entry name" value="rSAM_sf"/>
</dbReference>
<keyword evidence="2 8" id="KW-0949">S-adenosyl-L-methionine</keyword>
<dbReference type="PROSITE" id="PS51918">
    <property type="entry name" value="RADICAL_SAM"/>
    <property type="match status" value="1"/>
</dbReference>
<proteinExistence type="inferred from homology"/>
<dbReference type="InterPro" id="IPR013785">
    <property type="entry name" value="Aldolase_TIM"/>
</dbReference>
<keyword evidence="5 8" id="KW-0408">Iron</keyword>
<feature type="binding site" evidence="8">
    <location>
        <position position="27"/>
    </location>
    <ligand>
        <name>substrate</name>
    </ligand>
</feature>
<dbReference type="AlphaFoldDB" id="A0A1B2H8R8"/>
<dbReference type="Gene3D" id="3.20.20.70">
    <property type="entry name" value="Aldolase class I"/>
    <property type="match status" value="1"/>
</dbReference>
<dbReference type="Pfam" id="PF04055">
    <property type="entry name" value="Radical_SAM"/>
    <property type="match status" value="1"/>
</dbReference>
<sequence length="219" mass="25771">MYYSINEIFQTIQGEGYYTGTPSIFIRIQGCAVHCKWCDTKYTWSCIHNNKIPFQELMKKKISNNKWSYMNVKEIILNIKEKKWKAKHVVITGGEPCIYNLRSLTNKLEKQGFTCQIETSGTQLLDCSFNTWVTLSPKKHKTTLYTSIIRANEIKFPVLQEQDLLYLEIILSILKHRKTCHIFLQPISQNPESLKICMKICTVKNWRLSIQTHKYLLIR</sequence>
<dbReference type="SUPFAM" id="SSF102114">
    <property type="entry name" value="Radical SAM enzymes"/>
    <property type="match status" value="1"/>
</dbReference>
<dbReference type="UniPathway" id="UPA00391"/>
<comment type="similarity">
    <text evidence="8">Belongs to the radical SAM superfamily. 7-carboxy-7-deazaguanine synthase family.</text>
</comment>
<evidence type="ECO:0000256" key="4">
    <source>
        <dbReference type="ARBA" id="ARBA00022842"/>
    </source>
</evidence>
<dbReference type="PANTHER" id="PTHR42836">
    <property type="entry name" value="7-CARBOXY-7-DEAZAGUANINE SYNTHASE"/>
    <property type="match status" value="1"/>
</dbReference>
<dbReference type="OrthoDB" id="9792276at2"/>
<comment type="function">
    <text evidence="8">Catalyzes the complex heterocyclic radical-mediated conversion of 6-carboxy-5,6,7,8-tetrahydropterin (CPH4) to 7-carboxy-7-deazaguanine (CDG), a step common to the biosynthetic pathways of all 7-deazapurine-containing compounds.</text>
</comment>
<feature type="binding site" evidence="8">
    <location>
        <begin position="12"/>
        <end position="14"/>
    </location>
    <ligand>
        <name>substrate</name>
    </ligand>
</feature>
<evidence type="ECO:0000256" key="6">
    <source>
        <dbReference type="ARBA" id="ARBA00023014"/>
    </source>
</evidence>
<dbReference type="STRING" id="118101.ATN01_02070"/>
<dbReference type="GO" id="GO:0051539">
    <property type="term" value="F:4 iron, 4 sulfur cluster binding"/>
    <property type="evidence" value="ECO:0007669"/>
    <property type="project" value="UniProtKB-UniRule"/>
</dbReference>
<dbReference type="GO" id="GO:0000287">
    <property type="term" value="F:magnesium ion binding"/>
    <property type="evidence" value="ECO:0007669"/>
    <property type="project" value="UniProtKB-UniRule"/>
</dbReference>
<evidence type="ECO:0000256" key="7">
    <source>
        <dbReference type="ARBA" id="ARBA00023239"/>
    </source>
</evidence>
<dbReference type="EC" id="4.3.99.3" evidence="8"/>
<dbReference type="PATRIC" id="fig|118101.4.peg.409"/>
<name>A0A1B2H8R8_BUCDN</name>
<evidence type="ECO:0000313" key="11">
    <source>
        <dbReference type="Proteomes" id="UP000093070"/>
    </source>
</evidence>
<keyword evidence="7 8" id="KW-0456">Lyase</keyword>
<feature type="domain" description="Radical SAM core" evidence="9">
    <location>
        <begin position="18"/>
        <end position="219"/>
    </location>
</feature>
<evidence type="ECO:0000259" key="9">
    <source>
        <dbReference type="PROSITE" id="PS51918"/>
    </source>
</evidence>
<evidence type="ECO:0000256" key="8">
    <source>
        <dbReference type="HAMAP-Rule" id="MF_00917"/>
    </source>
</evidence>
<feature type="binding site" evidence="8">
    <location>
        <position position="94"/>
    </location>
    <ligand>
        <name>S-adenosyl-L-methionine</name>
        <dbReference type="ChEBI" id="CHEBI:59789"/>
    </ligand>
</feature>
<feature type="binding site" evidence="8">
    <location>
        <begin position="136"/>
        <end position="138"/>
    </location>
    <ligand>
        <name>S-adenosyl-L-methionine</name>
        <dbReference type="ChEBI" id="CHEBI:59789"/>
    </ligand>
</feature>
<organism evidence="10 11">
    <name type="scientific">Buchnera aphidicola subsp. Diuraphis noxia</name>
    <dbReference type="NCBI Taxonomy" id="118101"/>
    <lineage>
        <taxon>Bacteria</taxon>
        <taxon>Pseudomonadati</taxon>
        <taxon>Pseudomonadota</taxon>
        <taxon>Gammaproteobacteria</taxon>
        <taxon>Enterobacterales</taxon>
        <taxon>Erwiniaceae</taxon>
        <taxon>Buchnera</taxon>
    </lineage>
</organism>
<gene>
    <name evidence="8" type="primary">queE</name>
    <name evidence="10" type="ORF">ATN01_02070</name>
</gene>
<evidence type="ECO:0000256" key="2">
    <source>
        <dbReference type="ARBA" id="ARBA00022691"/>
    </source>
</evidence>
<dbReference type="HAMAP" id="MF_00917">
    <property type="entry name" value="QueE"/>
    <property type="match status" value="1"/>
</dbReference>
<feature type="binding site" evidence="8">
    <location>
        <begin position="37"/>
        <end position="39"/>
    </location>
    <ligand>
        <name>S-adenosyl-L-methionine</name>
        <dbReference type="ChEBI" id="CHEBI:59789"/>
    </ligand>
</feature>
<comment type="cofactor">
    <cofactor evidence="8">
        <name>S-adenosyl-L-methionine</name>
        <dbReference type="ChEBI" id="CHEBI:59789"/>
    </cofactor>
    <text evidence="8">Binds 1 S-adenosyl-L-methionine per subunit.</text>
</comment>
<evidence type="ECO:0000256" key="5">
    <source>
        <dbReference type="ARBA" id="ARBA00023004"/>
    </source>
</evidence>
<dbReference type="InterPro" id="IPR024924">
    <property type="entry name" value="7-CO-7-deazaguanine_synth-like"/>
</dbReference>
<keyword evidence="8" id="KW-0671">Queuosine biosynthesis</keyword>
<keyword evidence="6 8" id="KW-0411">Iron-sulfur</keyword>
<dbReference type="SFLD" id="SFLDS00029">
    <property type="entry name" value="Radical_SAM"/>
    <property type="match status" value="1"/>
</dbReference>
<dbReference type="NCBIfam" id="TIGR04322">
    <property type="entry name" value="rSAM_QueE_Ecoli"/>
    <property type="match status" value="1"/>
</dbReference>
<accession>A0A1B2H8R8</accession>